<dbReference type="InterPro" id="IPR037143">
    <property type="entry name" value="4-PPantetheinyl_Trfase_dom_sf"/>
</dbReference>
<keyword evidence="2 4" id="KW-0808">Transferase</keyword>
<dbReference type="PANTHER" id="PTHR12215">
    <property type="entry name" value="PHOSPHOPANTETHEINE TRANSFERASE"/>
    <property type="match status" value="1"/>
</dbReference>
<dbReference type="GO" id="GO:0008897">
    <property type="term" value="F:holo-[acyl-carrier-protein] synthase activity"/>
    <property type="evidence" value="ECO:0007669"/>
    <property type="project" value="InterPro"/>
</dbReference>
<evidence type="ECO:0000256" key="1">
    <source>
        <dbReference type="ARBA" id="ARBA00010990"/>
    </source>
</evidence>
<dbReference type="Pfam" id="PF01648">
    <property type="entry name" value="ACPS"/>
    <property type="match status" value="1"/>
</dbReference>
<dbReference type="SUPFAM" id="SSF56214">
    <property type="entry name" value="4'-phosphopantetheinyl transferase"/>
    <property type="match status" value="2"/>
</dbReference>
<evidence type="ECO:0000256" key="2">
    <source>
        <dbReference type="ARBA" id="ARBA00022679"/>
    </source>
</evidence>
<dbReference type="AlphaFoldDB" id="A0A1C2VF62"/>
<accession>A0A1C2VF62</accession>
<evidence type="ECO:0000313" key="5">
    <source>
        <dbReference type="Proteomes" id="UP000660083"/>
    </source>
</evidence>
<organism evidence="4 5">
    <name type="scientific">Acinetobacter pittii</name>
    <name type="common">Acinetobacter genomosp. 3</name>
    <dbReference type="NCBI Taxonomy" id="48296"/>
    <lineage>
        <taxon>Bacteria</taxon>
        <taxon>Pseudomonadati</taxon>
        <taxon>Pseudomonadota</taxon>
        <taxon>Gammaproteobacteria</taxon>
        <taxon>Moraxellales</taxon>
        <taxon>Moraxellaceae</taxon>
        <taxon>Acinetobacter</taxon>
        <taxon>Acinetobacter calcoaceticus/baumannii complex</taxon>
    </lineage>
</organism>
<accession>K9CCW1</accession>
<dbReference type="InterPro" id="IPR050559">
    <property type="entry name" value="P-Pant_transferase_sf"/>
</dbReference>
<dbReference type="GO" id="GO:0019878">
    <property type="term" value="P:lysine biosynthetic process via aminoadipic acid"/>
    <property type="evidence" value="ECO:0007669"/>
    <property type="project" value="TreeGrafter"/>
</dbReference>
<evidence type="ECO:0000313" key="4">
    <source>
        <dbReference type="EMBL" id="MBK1443892.1"/>
    </source>
</evidence>
<proteinExistence type="inferred from homology"/>
<comment type="similarity">
    <text evidence="1">Belongs to the P-Pant transferase superfamily. Gsp/Sfp/HetI/AcpT family.</text>
</comment>
<comment type="caution">
    <text evidence="4">The sequence shown here is derived from an EMBL/GenBank/DDBJ whole genome shotgun (WGS) entry which is preliminary data.</text>
</comment>
<dbReference type="RefSeq" id="WP_002114899.1">
    <property type="nucleotide sequence ID" value="NZ_AMST01000017.1"/>
</dbReference>
<feature type="domain" description="4'-phosphopantetheinyl transferase" evidence="3">
    <location>
        <begin position="96"/>
        <end position="173"/>
    </location>
</feature>
<dbReference type="EMBL" id="JAEFCT010000003">
    <property type="protein sequence ID" value="MBK1443892.1"/>
    <property type="molecule type" value="Genomic_DNA"/>
</dbReference>
<dbReference type="Proteomes" id="UP000660083">
    <property type="component" value="Unassembled WGS sequence"/>
</dbReference>
<sequence>MNDRKIEVYIGKLNEFLKQEQQNFPDFRSFNHYKKQQIQSVRNRLIAEKLQLTSMELEFAKHEHGKPYLLNHTLHFNHSHSQQYYALAMSEQVKDIGVDAEELDRNVRLDALAKHAFHPDEYETWLSLEQDREYWFKVWTTKEAVLKASGLGIRLDLNTLNTQAHPTDHGGVCSHPLNGTFAYQNFIVGNMILTVAWRSELSCRGFQFPSIQLHSLDR</sequence>
<dbReference type="GO" id="GO:0000287">
    <property type="term" value="F:magnesium ion binding"/>
    <property type="evidence" value="ECO:0007669"/>
    <property type="project" value="InterPro"/>
</dbReference>
<evidence type="ECO:0000259" key="3">
    <source>
        <dbReference type="Pfam" id="PF01648"/>
    </source>
</evidence>
<dbReference type="Gene3D" id="3.90.470.20">
    <property type="entry name" value="4'-phosphopantetheinyl transferase domain"/>
    <property type="match status" value="1"/>
</dbReference>
<dbReference type="PANTHER" id="PTHR12215:SF10">
    <property type="entry name" value="L-AMINOADIPATE-SEMIALDEHYDE DEHYDROGENASE-PHOSPHOPANTETHEINYL TRANSFERASE"/>
    <property type="match status" value="1"/>
</dbReference>
<reference evidence="4" key="1">
    <citation type="submission" date="2020-12" db="EMBL/GenBank/DDBJ databases">
        <authorList>
            <person name="Chopjitt P."/>
        </authorList>
    </citation>
    <scope>NUCLEOTIDE SEQUENCE</scope>
    <source>
        <strain evidence="4">AP1</strain>
    </source>
</reference>
<gene>
    <name evidence="4" type="ORF">JDA50_05465</name>
</gene>
<name>A0A1C2VF62_ACIPI</name>
<protein>
    <submittedName>
        <fullName evidence="4">4'-phosphopantetheinyl transferase superfamily protein</fullName>
    </submittedName>
</protein>
<dbReference type="InterPro" id="IPR008278">
    <property type="entry name" value="4-PPantetheinyl_Trfase_dom"/>
</dbReference>
<dbReference type="GO" id="GO:0005829">
    <property type="term" value="C:cytosol"/>
    <property type="evidence" value="ECO:0007669"/>
    <property type="project" value="TreeGrafter"/>
</dbReference>